<keyword evidence="1" id="KW-0808">Transferase</keyword>
<evidence type="ECO:0000313" key="1">
    <source>
        <dbReference type="EMBL" id="GFB09697.1"/>
    </source>
</evidence>
<gene>
    <name evidence="1" type="ORF">Tci_681668</name>
</gene>
<name>A0A699KWL3_TANCI</name>
<sequence>MLWDYLAHVINQWDGEVVNIGLEEVPLGGSSFTWCHKSATKMIKLDRFLIFENLLITCPNISATILDQYLSDHRPILLRETQSDYGPVPFR</sequence>
<keyword evidence="1" id="KW-0548">Nucleotidyltransferase</keyword>
<comment type="caution">
    <text evidence="1">The sequence shown here is derived from an EMBL/GenBank/DDBJ whole genome shotgun (WGS) entry which is preliminary data.</text>
</comment>
<dbReference type="PANTHER" id="PTHR33710">
    <property type="entry name" value="BNAC02G09200D PROTEIN"/>
    <property type="match status" value="1"/>
</dbReference>
<dbReference type="InterPro" id="IPR036691">
    <property type="entry name" value="Endo/exonu/phosph_ase_sf"/>
</dbReference>
<protein>
    <submittedName>
        <fullName evidence="1">RNA-directed DNA polymerase, eukaryota</fullName>
    </submittedName>
</protein>
<dbReference type="PANTHER" id="PTHR33710:SF64">
    <property type="entry name" value="ENDONUCLEASE_EXONUCLEASE_PHOSPHATASE DOMAIN-CONTAINING PROTEIN"/>
    <property type="match status" value="1"/>
</dbReference>
<dbReference type="EMBL" id="BKCJ010551285">
    <property type="protein sequence ID" value="GFB09697.1"/>
    <property type="molecule type" value="Genomic_DNA"/>
</dbReference>
<proteinExistence type="predicted"/>
<organism evidence="1">
    <name type="scientific">Tanacetum cinerariifolium</name>
    <name type="common">Dalmatian daisy</name>
    <name type="synonym">Chrysanthemum cinerariifolium</name>
    <dbReference type="NCBI Taxonomy" id="118510"/>
    <lineage>
        <taxon>Eukaryota</taxon>
        <taxon>Viridiplantae</taxon>
        <taxon>Streptophyta</taxon>
        <taxon>Embryophyta</taxon>
        <taxon>Tracheophyta</taxon>
        <taxon>Spermatophyta</taxon>
        <taxon>Magnoliopsida</taxon>
        <taxon>eudicotyledons</taxon>
        <taxon>Gunneridae</taxon>
        <taxon>Pentapetalae</taxon>
        <taxon>asterids</taxon>
        <taxon>campanulids</taxon>
        <taxon>Asterales</taxon>
        <taxon>Asteraceae</taxon>
        <taxon>Asteroideae</taxon>
        <taxon>Anthemideae</taxon>
        <taxon>Anthemidinae</taxon>
        <taxon>Tanacetum</taxon>
    </lineage>
</organism>
<dbReference type="Gene3D" id="3.60.10.10">
    <property type="entry name" value="Endonuclease/exonuclease/phosphatase"/>
    <property type="match status" value="1"/>
</dbReference>
<keyword evidence="1" id="KW-0695">RNA-directed DNA polymerase</keyword>
<dbReference type="GO" id="GO:0003964">
    <property type="term" value="F:RNA-directed DNA polymerase activity"/>
    <property type="evidence" value="ECO:0007669"/>
    <property type="project" value="UniProtKB-KW"/>
</dbReference>
<reference evidence="1" key="1">
    <citation type="journal article" date="2019" name="Sci. Rep.">
        <title>Draft genome of Tanacetum cinerariifolium, the natural source of mosquito coil.</title>
        <authorList>
            <person name="Yamashiro T."/>
            <person name="Shiraishi A."/>
            <person name="Satake H."/>
            <person name="Nakayama K."/>
        </authorList>
    </citation>
    <scope>NUCLEOTIDE SEQUENCE</scope>
</reference>
<dbReference type="AlphaFoldDB" id="A0A699KWL3"/>
<dbReference type="SUPFAM" id="SSF56219">
    <property type="entry name" value="DNase I-like"/>
    <property type="match status" value="1"/>
</dbReference>
<accession>A0A699KWL3</accession>